<sequence>MTQNWSLWFSRFKAQFPNLDEASMPFLKLDRMRFEAHLAETHDMTLHEAREAVDGFLYIETLARAEENKPSVEA</sequence>
<comment type="caution">
    <text evidence="1">The sequence shown here is derived from an EMBL/GenBank/DDBJ whole genome shotgun (WGS) entry which is preliminary data.</text>
</comment>
<organism evidence="1 2">
    <name type="scientific">Marinibacterium profundimaris</name>
    <dbReference type="NCBI Taxonomy" id="1679460"/>
    <lineage>
        <taxon>Bacteria</taxon>
        <taxon>Pseudomonadati</taxon>
        <taxon>Pseudomonadota</taxon>
        <taxon>Alphaproteobacteria</taxon>
        <taxon>Rhodobacterales</taxon>
        <taxon>Paracoccaceae</taxon>
        <taxon>Marinibacterium</taxon>
    </lineage>
</organism>
<gene>
    <name evidence="1" type="ORF">ATO3_01455</name>
</gene>
<accession>A0A225NXZ7</accession>
<dbReference type="EMBL" id="AQQR01000001">
    <property type="protein sequence ID" value="OWU78018.1"/>
    <property type="molecule type" value="Genomic_DNA"/>
</dbReference>
<dbReference type="Proteomes" id="UP000215377">
    <property type="component" value="Unassembled WGS sequence"/>
</dbReference>
<evidence type="ECO:0000313" key="2">
    <source>
        <dbReference type="Proteomes" id="UP000215377"/>
    </source>
</evidence>
<protein>
    <submittedName>
        <fullName evidence="1">Uncharacterized protein</fullName>
    </submittedName>
</protein>
<proteinExistence type="predicted"/>
<evidence type="ECO:0000313" key="1">
    <source>
        <dbReference type="EMBL" id="OWU78018.1"/>
    </source>
</evidence>
<name>A0A225NXZ7_9RHOB</name>
<reference evidence="1 2" key="1">
    <citation type="submission" date="2013-04" db="EMBL/GenBank/DDBJ databases">
        <title>Oceanicola sp. 22II1-22F33 Genome Sequencing.</title>
        <authorList>
            <person name="Lai Q."/>
            <person name="Li G."/>
            <person name="Shao Z."/>
        </authorList>
    </citation>
    <scope>NUCLEOTIDE SEQUENCE [LARGE SCALE GENOMIC DNA]</scope>
    <source>
        <strain evidence="1 2">22II1-22F33</strain>
    </source>
</reference>
<keyword evidence="2" id="KW-1185">Reference proteome</keyword>
<dbReference type="AlphaFoldDB" id="A0A225NXZ7"/>